<keyword evidence="1" id="KW-0175">Coiled coil</keyword>
<reference evidence="3" key="2">
    <citation type="submission" date="2022-10" db="EMBL/GenBank/DDBJ databases">
        <authorList>
            <consortium name="ENA_rothamsted_submissions"/>
            <consortium name="culmorum"/>
            <person name="King R."/>
        </authorList>
    </citation>
    <scope>NUCLEOTIDE SEQUENCE</scope>
</reference>
<dbReference type="Proteomes" id="UP001153737">
    <property type="component" value="Chromosome 7"/>
</dbReference>
<name>A0A9N9X2L9_PHACE</name>
<sequence>MGDKTIESLFARIDQLEANLDKKVEKAQSTIDSLISEIQHSNKKIQELEQENSILKIKVNRLEQKGRKNNIIVSGLKQEEGTENNLSKLQQVLEVNIEKGDLNDIYYLGGKEDKSKLLKIEFNCYWKKQEILRNCYKLKNQGIFINQDLTKEEQEVHKKLRIHLNKAKSQGRKATIRNSLLIVDSVVYTYQQLSADPEFSFSNQQQENNSTNSFLPETQEEGSSSSKRNGNSPNPSDQRKKRPKRH</sequence>
<proteinExistence type="predicted"/>
<feature type="coiled-coil region" evidence="1">
    <location>
        <begin position="6"/>
        <end position="65"/>
    </location>
</feature>
<feature type="compositionally biased region" description="Low complexity" evidence="2">
    <location>
        <begin position="201"/>
        <end position="214"/>
    </location>
</feature>
<evidence type="ECO:0000313" key="3">
    <source>
        <dbReference type="EMBL" id="CAG9823937.1"/>
    </source>
</evidence>
<evidence type="ECO:0000313" key="4">
    <source>
        <dbReference type="Proteomes" id="UP001153737"/>
    </source>
</evidence>
<protein>
    <recommendedName>
        <fullName evidence="5">Endonuclease-reverse transcriptase</fullName>
    </recommendedName>
</protein>
<evidence type="ECO:0008006" key="5">
    <source>
        <dbReference type="Google" id="ProtNLM"/>
    </source>
</evidence>
<keyword evidence="4" id="KW-1185">Reference proteome</keyword>
<dbReference type="EMBL" id="OU896713">
    <property type="protein sequence ID" value="CAG9823937.1"/>
    <property type="molecule type" value="Genomic_DNA"/>
</dbReference>
<evidence type="ECO:0000256" key="1">
    <source>
        <dbReference type="SAM" id="Coils"/>
    </source>
</evidence>
<feature type="compositionally biased region" description="Polar residues" evidence="2">
    <location>
        <begin position="221"/>
        <end position="236"/>
    </location>
</feature>
<gene>
    <name evidence="3" type="ORF">PHAECO_LOCUS11054</name>
</gene>
<evidence type="ECO:0000256" key="2">
    <source>
        <dbReference type="SAM" id="MobiDB-lite"/>
    </source>
</evidence>
<accession>A0A9N9X2L9</accession>
<organism evidence="3 4">
    <name type="scientific">Phaedon cochleariae</name>
    <name type="common">Mustard beetle</name>
    <dbReference type="NCBI Taxonomy" id="80249"/>
    <lineage>
        <taxon>Eukaryota</taxon>
        <taxon>Metazoa</taxon>
        <taxon>Ecdysozoa</taxon>
        <taxon>Arthropoda</taxon>
        <taxon>Hexapoda</taxon>
        <taxon>Insecta</taxon>
        <taxon>Pterygota</taxon>
        <taxon>Neoptera</taxon>
        <taxon>Endopterygota</taxon>
        <taxon>Coleoptera</taxon>
        <taxon>Polyphaga</taxon>
        <taxon>Cucujiformia</taxon>
        <taxon>Chrysomeloidea</taxon>
        <taxon>Chrysomelidae</taxon>
        <taxon>Chrysomelinae</taxon>
        <taxon>Chrysomelini</taxon>
        <taxon>Phaedon</taxon>
    </lineage>
</organism>
<reference evidence="3" key="1">
    <citation type="submission" date="2022-01" db="EMBL/GenBank/DDBJ databases">
        <authorList>
            <person name="King R."/>
        </authorList>
    </citation>
    <scope>NUCLEOTIDE SEQUENCE</scope>
</reference>
<feature type="region of interest" description="Disordered" evidence="2">
    <location>
        <begin position="201"/>
        <end position="246"/>
    </location>
</feature>
<dbReference type="OrthoDB" id="6779946at2759"/>
<dbReference type="AlphaFoldDB" id="A0A9N9X2L9"/>